<feature type="region of interest" description="Disordered" evidence="1">
    <location>
        <begin position="217"/>
        <end position="240"/>
    </location>
</feature>
<dbReference type="InterPro" id="IPR027417">
    <property type="entry name" value="P-loop_NTPase"/>
</dbReference>
<proteinExistence type="predicted"/>
<protein>
    <submittedName>
        <fullName evidence="2">Protein ImuA</fullName>
    </submittedName>
</protein>
<evidence type="ECO:0000256" key="1">
    <source>
        <dbReference type="SAM" id="MobiDB-lite"/>
    </source>
</evidence>
<dbReference type="RefSeq" id="WP_188070136.1">
    <property type="nucleotide sequence ID" value="NZ_JACIDT010000001.1"/>
</dbReference>
<reference evidence="2 3" key="1">
    <citation type="submission" date="2020-08" db="EMBL/GenBank/DDBJ databases">
        <title>Genomic Encyclopedia of Type Strains, Phase IV (KMG-IV): sequencing the most valuable type-strain genomes for metagenomic binning, comparative biology and taxonomic classification.</title>
        <authorList>
            <person name="Goeker M."/>
        </authorList>
    </citation>
    <scope>NUCLEOTIDE SEQUENCE [LARGE SCALE GENOMIC DNA]</scope>
    <source>
        <strain evidence="2 3">DSM 26189</strain>
    </source>
</reference>
<organism evidence="2 3">
    <name type="scientific">Sphingobium jiangsuense</name>
    <dbReference type="NCBI Taxonomy" id="870476"/>
    <lineage>
        <taxon>Bacteria</taxon>
        <taxon>Pseudomonadati</taxon>
        <taxon>Pseudomonadota</taxon>
        <taxon>Alphaproteobacteria</taxon>
        <taxon>Sphingomonadales</taxon>
        <taxon>Sphingomonadaceae</taxon>
        <taxon>Sphingobium</taxon>
    </lineage>
</organism>
<sequence length="240" mass="24880">MPSVLLALGAERVDAELGGGLKGDGLHEFYAARGEDGISALGFALGVAARRQAQDGRPLLWLRLSKGPAARALPYGPGLAELGLSPRQLTLLLLPDGKALLRAGLDAVRSGAPGVVLLDMQGPCPLLDLTASRRLALAAEETGTMVLLARGGARPAPSAAHSRWEVAAAPSPAREGNMPDAPAFALTLLRHRGGRDGLACTLAWDRDGGLFCDAQGREDGQAPASRPFHPVAANDWREAG</sequence>
<dbReference type="Gene3D" id="3.40.50.300">
    <property type="entry name" value="P-loop containing nucleotide triphosphate hydrolases"/>
    <property type="match status" value="1"/>
</dbReference>
<dbReference type="SUPFAM" id="SSF52540">
    <property type="entry name" value="P-loop containing nucleoside triphosphate hydrolases"/>
    <property type="match status" value="1"/>
</dbReference>
<evidence type="ECO:0000313" key="3">
    <source>
        <dbReference type="Proteomes" id="UP000571950"/>
    </source>
</evidence>
<gene>
    <name evidence="2" type="ORF">GGR43_000266</name>
</gene>
<keyword evidence="3" id="KW-1185">Reference proteome</keyword>
<comment type="caution">
    <text evidence="2">The sequence shown here is derived from an EMBL/GenBank/DDBJ whole genome shotgun (WGS) entry which is preliminary data.</text>
</comment>
<dbReference type="EMBL" id="JACIDT010000001">
    <property type="protein sequence ID" value="MBB3924572.1"/>
    <property type="molecule type" value="Genomic_DNA"/>
</dbReference>
<dbReference type="Proteomes" id="UP000571950">
    <property type="component" value="Unassembled WGS sequence"/>
</dbReference>
<evidence type="ECO:0000313" key="2">
    <source>
        <dbReference type="EMBL" id="MBB3924572.1"/>
    </source>
</evidence>
<accession>A0A7W6BGR3</accession>
<dbReference type="AlphaFoldDB" id="A0A7W6BGR3"/>
<name>A0A7W6BGR3_9SPHN</name>